<dbReference type="SUPFAM" id="SSF53927">
    <property type="entry name" value="Cytidine deaminase-like"/>
    <property type="match status" value="1"/>
</dbReference>
<dbReference type="Proteomes" id="UP000037069">
    <property type="component" value="Unassembled WGS sequence"/>
</dbReference>
<evidence type="ECO:0000256" key="3">
    <source>
        <dbReference type="ARBA" id="ARBA00022723"/>
    </source>
</evidence>
<sequence length="162" mass="18491">MTTPSSSANDIPAKKIKLEDNLDRAITWDDHFMYLAVLSSKRSRDPRVQVGAVIVNEDNRIIGMGYNGFPKGCSDEKFPWYRYKDVDYCSQVDPIHSKDHFVVHAEANAILNKNCANLKNTRLYTTLFPCIKCAHLIVQSGITNIYYLSDEMGKKHIAEYEI</sequence>
<dbReference type="Gene3D" id="3.40.140.10">
    <property type="entry name" value="Cytidine Deaminase, domain 2"/>
    <property type="match status" value="1"/>
</dbReference>
<keyword evidence="3 10" id="KW-0479">Metal-binding</keyword>
<keyword evidence="6 10" id="KW-0862">Zinc</keyword>
<comment type="caution">
    <text evidence="12">The sequence shown here is derived from an EMBL/GenBank/DDBJ whole genome shotgun (WGS) entry which is preliminary data.</text>
</comment>
<dbReference type="Pfam" id="PF00383">
    <property type="entry name" value="dCMP_cyt_deam_1"/>
    <property type="match status" value="1"/>
</dbReference>
<evidence type="ECO:0000256" key="10">
    <source>
        <dbReference type="PIRSR" id="PIRSR006019-2"/>
    </source>
</evidence>
<dbReference type="GO" id="GO:0008270">
    <property type="term" value="F:zinc ion binding"/>
    <property type="evidence" value="ECO:0007669"/>
    <property type="project" value="InterPro"/>
</dbReference>
<keyword evidence="4" id="KW-0545">Nucleotide biosynthesis</keyword>
<dbReference type="GO" id="GO:0004132">
    <property type="term" value="F:dCMP deaminase activity"/>
    <property type="evidence" value="ECO:0007669"/>
    <property type="project" value="UniProtKB-EC"/>
</dbReference>
<dbReference type="AlphaFoldDB" id="A0A0L0BQ80"/>
<dbReference type="PROSITE" id="PS51747">
    <property type="entry name" value="CYT_DCMP_DEAMINASES_2"/>
    <property type="match status" value="1"/>
</dbReference>
<dbReference type="PIRSF" id="PIRSF006019">
    <property type="entry name" value="dCMP_deaminase"/>
    <property type="match status" value="1"/>
</dbReference>
<feature type="binding site" evidence="10">
    <location>
        <position position="130"/>
    </location>
    <ligand>
        <name>Zn(2+)</name>
        <dbReference type="ChEBI" id="CHEBI:29105"/>
        <note>catalytic</note>
    </ligand>
</feature>
<feature type="domain" description="CMP/dCMP-type deaminase" evidence="11">
    <location>
        <begin position="27"/>
        <end position="162"/>
    </location>
</feature>
<name>A0A0L0BQ80_LUCCU</name>
<dbReference type="OrthoDB" id="6710946at2759"/>
<gene>
    <name evidence="12" type="ORF">FF38_00676</name>
</gene>
<evidence type="ECO:0000313" key="12">
    <source>
        <dbReference type="EMBL" id="KNC22138.1"/>
    </source>
</evidence>
<dbReference type="InterPro" id="IPR015517">
    <property type="entry name" value="dCMP_deaminase-rel"/>
</dbReference>
<accession>A0A0L0BQ80</accession>
<dbReference type="GO" id="GO:0005737">
    <property type="term" value="C:cytoplasm"/>
    <property type="evidence" value="ECO:0007669"/>
    <property type="project" value="TreeGrafter"/>
</dbReference>
<comment type="cofactor">
    <cofactor evidence="1 10">
        <name>Zn(2+)</name>
        <dbReference type="ChEBI" id="CHEBI:29105"/>
    </cofactor>
</comment>
<dbReference type="GO" id="GO:0006220">
    <property type="term" value="P:pyrimidine nucleotide metabolic process"/>
    <property type="evidence" value="ECO:0007669"/>
    <property type="project" value="InterPro"/>
</dbReference>
<proteinExistence type="inferred from homology"/>
<keyword evidence="5" id="KW-0378">Hydrolase</keyword>
<reference evidence="12 13" key="1">
    <citation type="journal article" date="2015" name="Nat. Commun.">
        <title>Lucilia cuprina genome unlocks parasitic fly biology to underpin future interventions.</title>
        <authorList>
            <person name="Anstead C.A."/>
            <person name="Korhonen P.K."/>
            <person name="Young N.D."/>
            <person name="Hall R.S."/>
            <person name="Jex A.R."/>
            <person name="Murali S.C."/>
            <person name="Hughes D.S."/>
            <person name="Lee S.F."/>
            <person name="Perry T."/>
            <person name="Stroehlein A.J."/>
            <person name="Ansell B.R."/>
            <person name="Breugelmans B."/>
            <person name="Hofmann A."/>
            <person name="Qu J."/>
            <person name="Dugan S."/>
            <person name="Lee S.L."/>
            <person name="Chao H."/>
            <person name="Dinh H."/>
            <person name="Han Y."/>
            <person name="Doddapaneni H.V."/>
            <person name="Worley K.C."/>
            <person name="Muzny D.M."/>
            <person name="Ioannidis P."/>
            <person name="Waterhouse R.M."/>
            <person name="Zdobnov E.M."/>
            <person name="James P.J."/>
            <person name="Bagnall N.H."/>
            <person name="Kotze A.C."/>
            <person name="Gibbs R.A."/>
            <person name="Richards S."/>
            <person name="Batterham P."/>
            <person name="Gasser R.B."/>
        </authorList>
    </citation>
    <scope>NUCLEOTIDE SEQUENCE [LARGE SCALE GENOMIC DNA]</scope>
    <source>
        <strain evidence="12 13">LS</strain>
        <tissue evidence="12">Full body</tissue>
    </source>
</reference>
<dbReference type="PANTHER" id="PTHR11086:SF18">
    <property type="entry name" value="DEOXYCYTIDYLATE DEAMINASE"/>
    <property type="match status" value="1"/>
</dbReference>
<dbReference type="InterPro" id="IPR016192">
    <property type="entry name" value="APOBEC/CMP_deaminase_Zn-bd"/>
</dbReference>
<evidence type="ECO:0000256" key="7">
    <source>
        <dbReference type="ARBA" id="ARBA00038938"/>
    </source>
</evidence>
<evidence type="ECO:0000256" key="8">
    <source>
        <dbReference type="ARBA" id="ARBA00041763"/>
    </source>
</evidence>
<dbReference type="STRING" id="7375.A0A0L0BQ80"/>
<evidence type="ECO:0000256" key="4">
    <source>
        <dbReference type="ARBA" id="ARBA00022727"/>
    </source>
</evidence>
<evidence type="ECO:0000256" key="6">
    <source>
        <dbReference type="ARBA" id="ARBA00022833"/>
    </source>
</evidence>
<feature type="binding site" evidence="10">
    <location>
        <position position="133"/>
    </location>
    <ligand>
        <name>Zn(2+)</name>
        <dbReference type="ChEBI" id="CHEBI:29105"/>
        <note>catalytic</note>
    </ligand>
</feature>
<organism evidence="12 13">
    <name type="scientific">Lucilia cuprina</name>
    <name type="common">Green bottle fly</name>
    <name type="synonym">Australian sheep blowfly</name>
    <dbReference type="NCBI Taxonomy" id="7375"/>
    <lineage>
        <taxon>Eukaryota</taxon>
        <taxon>Metazoa</taxon>
        <taxon>Ecdysozoa</taxon>
        <taxon>Arthropoda</taxon>
        <taxon>Hexapoda</taxon>
        <taxon>Insecta</taxon>
        <taxon>Pterygota</taxon>
        <taxon>Neoptera</taxon>
        <taxon>Endopterygota</taxon>
        <taxon>Diptera</taxon>
        <taxon>Brachycera</taxon>
        <taxon>Muscomorpha</taxon>
        <taxon>Oestroidea</taxon>
        <taxon>Calliphoridae</taxon>
        <taxon>Luciliinae</taxon>
        <taxon>Lucilia</taxon>
    </lineage>
</organism>
<dbReference type="GO" id="GO:0009165">
    <property type="term" value="P:nucleotide biosynthetic process"/>
    <property type="evidence" value="ECO:0007669"/>
    <property type="project" value="UniProtKB-KW"/>
</dbReference>
<dbReference type="InterPro" id="IPR035105">
    <property type="entry name" value="Deoxycytidylate_deaminase_dom"/>
</dbReference>
<dbReference type="InterPro" id="IPR016193">
    <property type="entry name" value="Cytidine_deaminase-like"/>
</dbReference>
<dbReference type="PROSITE" id="PS00903">
    <property type="entry name" value="CYT_DCMP_DEAMINASES_1"/>
    <property type="match status" value="1"/>
</dbReference>
<dbReference type="InterPro" id="IPR016473">
    <property type="entry name" value="dCMP_deaminase"/>
</dbReference>
<dbReference type="CDD" id="cd01286">
    <property type="entry name" value="deoxycytidylate_deaminase"/>
    <property type="match status" value="1"/>
</dbReference>
<evidence type="ECO:0000256" key="5">
    <source>
        <dbReference type="ARBA" id="ARBA00022801"/>
    </source>
</evidence>
<feature type="binding site" evidence="10">
    <location>
        <position position="104"/>
    </location>
    <ligand>
        <name>Zn(2+)</name>
        <dbReference type="ChEBI" id="CHEBI:29105"/>
        <note>catalytic</note>
    </ligand>
</feature>
<evidence type="ECO:0000256" key="9">
    <source>
        <dbReference type="PIRSR" id="PIRSR006019-1"/>
    </source>
</evidence>
<dbReference type="PANTHER" id="PTHR11086">
    <property type="entry name" value="DEOXYCYTIDYLATE DEAMINASE-RELATED"/>
    <property type="match status" value="1"/>
</dbReference>
<dbReference type="EC" id="3.5.4.12" evidence="7"/>
<comment type="similarity">
    <text evidence="2">Belongs to the cytidine and deoxycytidylate deaminase family.</text>
</comment>
<keyword evidence="13" id="KW-1185">Reference proteome</keyword>
<dbReference type="EMBL" id="JRES01001542">
    <property type="protein sequence ID" value="KNC22138.1"/>
    <property type="molecule type" value="Genomic_DNA"/>
</dbReference>
<evidence type="ECO:0000313" key="13">
    <source>
        <dbReference type="Proteomes" id="UP000037069"/>
    </source>
</evidence>
<evidence type="ECO:0000259" key="11">
    <source>
        <dbReference type="PROSITE" id="PS51747"/>
    </source>
</evidence>
<dbReference type="InterPro" id="IPR002125">
    <property type="entry name" value="CMP_dCMP_dom"/>
</dbReference>
<protein>
    <recommendedName>
        <fullName evidence="8">dCMP deaminase</fullName>
        <ecNumber evidence="7">3.5.4.12</ecNumber>
    </recommendedName>
    <alternativeName>
        <fullName evidence="8">dCMP deaminase</fullName>
    </alternativeName>
</protein>
<evidence type="ECO:0000256" key="2">
    <source>
        <dbReference type="ARBA" id="ARBA00006576"/>
    </source>
</evidence>
<feature type="active site" description="Proton donor" evidence="9">
    <location>
        <position position="106"/>
    </location>
</feature>
<evidence type="ECO:0000256" key="1">
    <source>
        <dbReference type="ARBA" id="ARBA00001947"/>
    </source>
</evidence>